<dbReference type="RefSeq" id="WP_108142275.1">
    <property type="nucleotide sequence ID" value="NZ_JBQPXQ010000014.1"/>
</dbReference>
<proteinExistence type="predicted"/>
<keyword evidence="1" id="KW-0175">Coiled coil</keyword>
<dbReference type="Pfam" id="PF13487">
    <property type="entry name" value="HD_5"/>
    <property type="match status" value="1"/>
</dbReference>
<dbReference type="InterPro" id="IPR019278">
    <property type="entry name" value="DICT_dom"/>
</dbReference>
<dbReference type="CDD" id="cd00077">
    <property type="entry name" value="HDc"/>
    <property type="match status" value="1"/>
</dbReference>
<dbReference type="PROSITE" id="PS51832">
    <property type="entry name" value="HD_GYP"/>
    <property type="match status" value="1"/>
</dbReference>
<evidence type="ECO:0000313" key="6">
    <source>
        <dbReference type="Proteomes" id="UP000295176"/>
    </source>
</evidence>
<dbReference type="Pfam" id="PF10069">
    <property type="entry name" value="DICT"/>
    <property type="match status" value="1"/>
</dbReference>
<evidence type="ECO:0000313" key="5">
    <source>
        <dbReference type="Proteomes" id="UP000244089"/>
    </source>
</evidence>
<dbReference type="AlphaFoldDB" id="A0A2T5RG89"/>
<feature type="coiled-coil region" evidence="1">
    <location>
        <begin position="195"/>
        <end position="225"/>
    </location>
</feature>
<evidence type="ECO:0000259" key="2">
    <source>
        <dbReference type="PROSITE" id="PS51832"/>
    </source>
</evidence>
<dbReference type="SMART" id="SM00471">
    <property type="entry name" value="HDc"/>
    <property type="match status" value="1"/>
</dbReference>
<evidence type="ECO:0000256" key="1">
    <source>
        <dbReference type="SAM" id="Coils"/>
    </source>
</evidence>
<comment type="caution">
    <text evidence="3">The sequence shown here is derived from an EMBL/GenBank/DDBJ whole genome shotgun (WGS) entry which is preliminary data.</text>
</comment>
<dbReference type="EMBL" id="QAXS01000040">
    <property type="protein sequence ID" value="PTV93483.1"/>
    <property type="molecule type" value="Genomic_DNA"/>
</dbReference>
<reference evidence="3 5" key="1">
    <citation type="submission" date="2018-04" db="EMBL/GenBank/DDBJ databases">
        <title>Subsurface microbial communities from deep shales in Ohio and West Virginia, USA.</title>
        <authorList>
            <person name="Wrighton K."/>
        </authorList>
    </citation>
    <scope>NUCLEOTIDE SEQUENCE [LARGE SCALE GENOMIC DNA]</scope>
    <source>
        <strain evidence="4 6">MSL 7</strain>
        <strain evidence="3 5">WC1</strain>
    </source>
</reference>
<dbReference type="PANTHER" id="PTHR45228">
    <property type="entry name" value="CYCLIC DI-GMP PHOSPHODIESTERASE TM_0186-RELATED"/>
    <property type="match status" value="1"/>
</dbReference>
<dbReference type="Proteomes" id="UP000295176">
    <property type="component" value="Unassembled WGS sequence"/>
</dbReference>
<dbReference type="InterPro" id="IPR037522">
    <property type="entry name" value="HD_GYP_dom"/>
</dbReference>
<dbReference type="Gene3D" id="1.10.3210.10">
    <property type="entry name" value="Hypothetical protein af1432"/>
    <property type="match status" value="1"/>
</dbReference>
<sequence>MQGLYKYLEGSSSTLEIDIYTKASMVAMSHSVEKVVKEYGLFADIYVLFQDYKYFLYERERYLEFDQLCRQVFIFAENIPKDASRDFENTTFVELEAASPLLEEWAVTVIHPDYSAVLATKEIPGLQRINKENYRTFEGFLSLDSEIAADSAAYYQKLLAQKEINYLDRDWQPAELKNQKPEFQKLISLFINDSLFELEDKLRSLEEKEMRLDEMVKDNKELSRETMQKLCEAGEFRDEDSLFHILRIGFTSALMYRELGADKKSIENIFFASLLHDLGKIGIPDSILQKPGKLNAEEYEVMQNHPEIGAKILAGSHSEVLNMAYNIAYSHHEKWDGSGYPQGLKGEEIPVEARIVALADVFDALSSKRVYKDAFSREKCVEIVSSERNQHFQGEILDILLKHLDEVYAFRRDLKVFSEGKTTREISDYFFSVDFSIFEFLKMREMINS</sequence>
<evidence type="ECO:0000313" key="4">
    <source>
        <dbReference type="EMBL" id="TDP84424.1"/>
    </source>
</evidence>
<dbReference type="InterPro" id="IPR052020">
    <property type="entry name" value="Cyclic_di-GMP/3'3'-cGAMP_PDE"/>
</dbReference>
<accession>A0A2T5RG89</accession>
<feature type="domain" description="HD-GYP" evidence="2">
    <location>
        <begin position="219"/>
        <end position="416"/>
    </location>
</feature>
<evidence type="ECO:0000313" key="3">
    <source>
        <dbReference type="EMBL" id="PTV93483.1"/>
    </source>
</evidence>
<dbReference type="InterPro" id="IPR003607">
    <property type="entry name" value="HD/PDEase_dom"/>
</dbReference>
<dbReference type="SUPFAM" id="SSF109604">
    <property type="entry name" value="HD-domain/PDEase-like"/>
    <property type="match status" value="1"/>
</dbReference>
<organism evidence="3 5">
    <name type="scientific">Halanaerobium saccharolyticum</name>
    <dbReference type="NCBI Taxonomy" id="43595"/>
    <lineage>
        <taxon>Bacteria</taxon>
        <taxon>Bacillati</taxon>
        <taxon>Bacillota</taxon>
        <taxon>Clostridia</taxon>
        <taxon>Halanaerobiales</taxon>
        <taxon>Halanaerobiaceae</taxon>
        <taxon>Halanaerobium</taxon>
    </lineage>
</organism>
<name>A0A2T5RG89_9FIRM</name>
<dbReference type="EMBL" id="SNXX01000042">
    <property type="protein sequence ID" value="TDP84424.1"/>
    <property type="molecule type" value="Genomic_DNA"/>
</dbReference>
<gene>
    <name evidence="4" type="ORF">C7957_14210</name>
    <name evidence="3" type="ORF">C8C76_14029</name>
</gene>
<dbReference type="Proteomes" id="UP000244089">
    <property type="component" value="Unassembled WGS sequence"/>
</dbReference>
<protein>
    <submittedName>
        <fullName evidence="3">Putative two-component system response regulator</fullName>
    </submittedName>
</protein>
<dbReference type="OrthoDB" id="9804747at2"/>